<organism evidence="2 3">
    <name type="scientific">Alkalibaculum sporogenes</name>
    <dbReference type="NCBI Taxonomy" id="2655001"/>
    <lineage>
        <taxon>Bacteria</taxon>
        <taxon>Bacillati</taxon>
        <taxon>Bacillota</taxon>
        <taxon>Clostridia</taxon>
        <taxon>Eubacteriales</taxon>
        <taxon>Eubacteriaceae</taxon>
        <taxon>Alkalibaculum</taxon>
    </lineage>
</organism>
<evidence type="ECO:0000259" key="1">
    <source>
        <dbReference type="Pfam" id="PF09359"/>
    </source>
</evidence>
<name>A0A6A7K803_9FIRM</name>
<protein>
    <submittedName>
        <fullName evidence="2">VTC domain-containing protein</fullName>
    </submittedName>
</protein>
<gene>
    <name evidence="2" type="ORF">GC105_07430</name>
</gene>
<dbReference type="Proteomes" id="UP000440004">
    <property type="component" value="Unassembled WGS sequence"/>
</dbReference>
<reference evidence="2 3" key="1">
    <citation type="submission" date="2019-10" db="EMBL/GenBank/DDBJ databases">
        <title>Alkalibaculum tamaniensis sp.nov., a new alkaliphilic acetogen, isolated on methoxylated aromatics from a mud volcano.</title>
        <authorList>
            <person name="Khomyakova M.A."/>
            <person name="Merkel A.Y."/>
            <person name="Bonch-Osmolovskaya E.A."/>
            <person name="Slobodkin A.I."/>
        </authorList>
    </citation>
    <scope>NUCLEOTIDE SEQUENCE [LARGE SCALE GENOMIC DNA]</scope>
    <source>
        <strain evidence="2 3">M08DMB</strain>
    </source>
</reference>
<dbReference type="GO" id="GO:0006799">
    <property type="term" value="P:polyphosphate biosynthetic process"/>
    <property type="evidence" value="ECO:0007669"/>
    <property type="project" value="UniProtKB-ARBA"/>
</dbReference>
<comment type="caution">
    <text evidence="2">The sequence shown here is derived from an EMBL/GenBank/DDBJ whole genome shotgun (WGS) entry which is preliminary data.</text>
</comment>
<dbReference type="InterPro" id="IPR042267">
    <property type="entry name" value="VTC_sf"/>
</dbReference>
<dbReference type="EMBL" id="WHNX01000009">
    <property type="protein sequence ID" value="MPW25618.1"/>
    <property type="molecule type" value="Genomic_DNA"/>
</dbReference>
<dbReference type="AlphaFoldDB" id="A0A6A7K803"/>
<feature type="domain" description="VTC" evidence="1">
    <location>
        <begin position="9"/>
        <end position="225"/>
    </location>
</feature>
<sequence>MSMEDLCYRNEYKHSISQASKAALSSRLGKVLPRDENCNGKTYLVKSLYFDNIYNEILYEKLDGVPYREKFRIRCYNNDYSYIRLEKKVKEHKKGYKLSTLLTRQEANKIILGDINFLKNSSESIRREFYFKSKLKVLKPKILIGYERDAYTYLPGNTRVTLDSNIRSSIQEGFDFFQDSTLLEIEHKKFILEVKFDRFIPSIIRDLVQVNETSSASNSKYAAGRLITL</sequence>
<evidence type="ECO:0000313" key="2">
    <source>
        <dbReference type="EMBL" id="MPW25618.1"/>
    </source>
</evidence>
<proteinExistence type="predicted"/>
<evidence type="ECO:0000313" key="3">
    <source>
        <dbReference type="Proteomes" id="UP000440004"/>
    </source>
</evidence>
<dbReference type="CDD" id="cd07750">
    <property type="entry name" value="PolyPPase_VTC_like"/>
    <property type="match status" value="1"/>
</dbReference>
<dbReference type="Gene3D" id="3.20.100.30">
    <property type="entry name" value="VTC, catalytic tunnel domain"/>
    <property type="match status" value="1"/>
</dbReference>
<dbReference type="InterPro" id="IPR018966">
    <property type="entry name" value="VTC_domain"/>
</dbReference>
<accession>A0A6A7K803</accession>
<keyword evidence="3" id="KW-1185">Reference proteome</keyword>
<dbReference type="Pfam" id="PF09359">
    <property type="entry name" value="VTC"/>
    <property type="match status" value="1"/>
</dbReference>